<dbReference type="AlphaFoldDB" id="A0A5B7GLK6"/>
<protein>
    <submittedName>
        <fullName evidence="1">Uncharacterized protein</fullName>
    </submittedName>
</protein>
<comment type="caution">
    <text evidence="1">The sequence shown here is derived from an EMBL/GenBank/DDBJ whole genome shotgun (WGS) entry which is preliminary data.</text>
</comment>
<proteinExistence type="predicted"/>
<organism evidence="1 2">
    <name type="scientific">Portunus trituberculatus</name>
    <name type="common">Swimming crab</name>
    <name type="synonym">Neptunus trituberculatus</name>
    <dbReference type="NCBI Taxonomy" id="210409"/>
    <lineage>
        <taxon>Eukaryota</taxon>
        <taxon>Metazoa</taxon>
        <taxon>Ecdysozoa</taxon>
        <taxon>Arthropoda</taxon>
        <taxon>Crustacea</taxon>
        <taxon>Multicrustacea</taxon>
        <taxon>Malacostraca</taxon>
        <taxon>Eumalacostraca</taxon>
        <taxon>Eucarida</taxon>
        <taxon>Decapoda</taxon>
        <taxon>Pleocyemata</taxon>
        <taxon>Brachyura</taxon>
        <taxon>Eubrachyura</taxon>
        <taxon>Portunoidea</taxon>
        <taxon>Portunidae</taxon>
        <taxon>Portuninae</taxon>
        <taxon>Portunus</taxon>
    </lineage>
</organism>
<evidence type="ECO:0000313" key="2">
    <source>
        <dbReference type="Proteomes" id="UP000324222"/>
    </source>
</evidence>
<accession>A0A5B7GLK6</accession>
<dbReference type="EMBL" id="VSRR010015576">
    <property type="protein sequence ID" value="MPC58333.1"/>
    <property type="molecule type" value="Genomic_DNA"/>
</dbReference>
<keyword evidence="2" id="KW-1185">Reference proteome</keyword>
<reference evidence="1 2" key="1">
    <citation type="submission" date="2019-05" db="EMBL/GenBank/DDBJ databases">
        <title>Another draft genome of Portunus trituberculatus and its Hox gene families provides insights of decapod evolution.</title>
        <authorList>
            <person name="Jeong J.-H."/>
            <person name="Song I."/>
            <person name="Kim S."/>
            <person name="Choi T."/>
            <person name="Kim D."/>
            <person name="Ryu S."/>
            <person name="Kim W."/>
        </authorList>
    </citation>
    <scope>NUCLEOTIDE SEQUENCE [LARGE SCALE GENOMIC DNA]</scope>
    <source>
        <tissue evidence="1">Muscle</tissue>
    </source>
</reference>
<sequence>MQTTKLSCIEQTEAGGLYSRLRDGPKGRLDWVERPLDGRQVRAGGVLLLCHCRDVLSSSGRTTHGRYQSSARRAFSLSRIMHTLHVERQISLLVSLWFSSGGGFLLQRLPGSLIGRLTCIC</sequence>
<dbReference type="Proteomes" id="UP000324222">
    <property type="component" value="Unassembled WGS sequence"/>
</dbReference>
<name>A0A5B7GLK6_PORTR</name>
<evidence type="ECO:0000313" key="1">
    <source>
        <dbReference type="EMBL" id="MPC58333.1"/>
    </source>
</evidence>
<gene>
    <name evidence="1" type="ORF">E2C01_052331</name>
</gene>